<protein>
    <submittedName>
        <fullName evidence="2">Uncharacterized protein</fullName>
    </submittedName>
</protein>
<dbReference type="VEuPathDB" id="FungiDB:An13g00490"/>
<reference evidence="2" key="2">
    <citation type="submission" date="2025-08" db="UniProtKB">
        <authorList>
            <consortium name="RefSeq"/>
        </authorList>
    </citation>
    <scope>IDENTIFICATION</scope>
</reference>
<dbReference type="AlphaFoldDB" id="A0AAJ8E018"/>
<feature type="region of interest" description="Disordered" evidence="1">
    <location>
        <begin position="1"/>
        <end position="22"/>
    </location>
</feature>
<gene>
    <name evidence="2" type="ORF">An13g00490</name>
</gene>
<sequence length="185" mass="20729">MEYESITNYTGTSREETEESNHVTTSWHFYMNSPMFPLSQQKKKVSADTEPSSHSGSHARRGVDDGGSARQNRRVDEVDGARIVGHGRGRGYLTRYVLLASKERGLVDVEVDVFPCPACSVKIWGGGWELRATWAERMSWIKQQYYSVDQKLLGILTGIWSLAPTLACLTGSEGTLRRRVDNRSG</sequence>
<evidence type="ECO:0000313" key="2">
    <source>
        <dbReference type="RefSeq" id="XP_059602017.1"/>
    </source>
</evidence>
<dbReference type="GeneID" id="84592789"/>
<reference evidence="2" key="1">
    <citation type="submission" date="2025-02" db="EMBL/GenBank/DDBJ databases">
        <authorList>
            <consortium name="NCBI Genome Project"/>
        </authorList>
    </citation>
    <scope>NUCLEOTIDE SEQUENCE</scope>
</reference>
<feature type="compositionally biased region" description="Polar residues" evidence="1">
    <location>
        <begin position="1"/>
        <end position="12"/>
    </location>
</feature>
<evidence type="ECO:0000256" key="1">
    <source>
        <dbReference type="SAM" id="MobiDB-lite"/>
    </source>
</evidence>
<proteinExistence type="predicted"/>
<organism evidence="2">
    <name type="scientific">Aspergillus niger</name>
    <dbReference type="NCBI Taxonomy" id="5061"/>
    <lineage>
        <taxon>Eukaryota</taxon>
        <taxon>Fungi</taxon>
        <taxon>Dikarya</taxon>
        <taxon>Ascomycota</taxon>
        <taxon>Pezizomycotina</taxon>
        <taxon>Eurotiomycetes</taxon>
        <taxon>Eurotiomycetidae</taxon>
        <taxon>Eurotiales</taxon>
        <taxon>Aspergillaceae</taxon>
        <taxon>Aspergillus</taxon>
        <taxon>Aspergillus subgen. Circumdati</taxon>
    </lineage>
</organism>
<accession>A0AAJ8E018</accession>
<dbReference type="KEGG" id="ang:An13g00490"/>
<dbReference type="RefSeq" id="XP_059602017.1">
    <property type="nucleotide sequence ID" value="XM_059743784.1"/>
</dbReference>
<name>A0AAJ8E018_ASPNG</name>
<feature type="region of interest" description="Disordered" evidence="1">
    <location>
        <begin position="40"/>
        <end position="76"/>
    </location>
</feature>